<feature type="domain" description="Aldehyde oxidase/xanthine dehydrogenase a/b hammerhead" evidence="8">
    <location>
        <begin position="132"/>
        <end position="241"/>
    </location>
</feature>
<dbReference type="InterPro" id="IPR005107">
    <property type="entry name" value="CO_DH_flav_C"/>
</dbReference>
<dbReference type="InterPro" id="IPR037165">
    <property type="entry name" value="AldOxase/xan_DH_Mopterin-bd_sf"/>
</dbReference>
<keyword evidence="4" id="KW-0408">Iron</keyword>
<evidence type="ECO:0000256" key="7">
    <source>
        <dbReference type="ARBA" id="ARBA00034078"/>
    </source>
</evidence>
<dbReference type="SUPFAM" id="SSF55447">
    <property type="entry name" value="CO dehydrogenase flavoprotein C-terminal domain-like"/>
    <property type="match status" value="1"/>
</dbReference>
<dbReference type="Gene3D" id="3.30.390.50">
    <property type="entry name" value="CO dehydrogenase flavoprotein, C-terminal domain"/>
    <property type="match status" value="1"/>
</dbReference>
<keyword evidence="5" id="KW-0560">Oxidoreductase</keyword>
<keyword evidence="3" id="KW-0500">Molybdenum</keyword>
<keyword evidence="4" id="KW-0479">Metal-binding</keyword>
<reference evidence="9" key="1">
    <citation type="submission" date="2015-09" db="EMBL/GenBank/DDBJ databases">
        <title>Scylla olivacea transcriptome.</title>
        <authorList>
            <person name="Ikhwanuddin M."/>
        </authorList>
    </citation>
    <scope>NUCLEOTIDE SEQUENCE</scope>
</reference>
<dbReference type="InterPro" id="IPR008274">
    <property type="entry name" value="AldOxase/xan_DH_MoCoBD1"/>
</dbReference>
<accession>A0A0P4W929</accession>
<dbReference type="Pfam" id="PF02738">
    <property type="entry name" value="MoCoBD_1"/>
    <property type="match status" value="1"/>
</dbReference>
<dbReference type="Pfam" id="PF20256">
    <property type="entry name" value="MoCoBD_2"/>
    <property type="match status" value="1"/>
</dbReference>
<dbReference type="InterPro" id="IPR016208">
    <property type="entry name" value="Ald_Oxase/xanthine_DH-like"/>
</dbReference>
<dbReference type="InterPro" id="IPR036856">
    <property type="entry name" value="Ald_Oxase/Xan_DH_a/b_sf"/>
</dbReference>
<dbReference type="Gene3D" id="3.90.1170.50">
    <property type="entry name" value="Aldehyde oxidase/xanthine dehydrogenase, a/b hammerhead"/>
    <property type="match status" value="1"/>
</dbReference>
<dbReference type="EMBL" id="GDRN01079546">
    <property type="protein sequence ID" value="JAI62385.1"/>
    <property type="molecule type" value="Transcribed_RNA"/>
</dbReference>
<keyword evidence="4" id="KW-0001">2Fe-2S</keyword>
<comment type="cofactor">
    <cofactor evidence="1">
        <name>Mo-molybdopterin</name>
        <dbReference type="ChEBI" id="CHEBI:71302"/>
    </cofactor>
</comment>
<dbReference type="InterPro" id="IPR036683">
    <property type="entry name" value="CO_DH_flav_C_dom_sf"/>
</dbReference>
<dbReference type="Pfam" id="PF01315">
    <property type="entry name" value="Ald_Xan_dh_C"/>
    <property type="match status" value="1"/>
</dbReference>
<evidence type="ECO:0000259" key="8">
    <source>
        <dbReference type="SMART" id="SM01008"/>
    </source>
</evidence>
<evidence type="ECO:0000256" key="5">
    <source>
        <dbReference type="ARBA" id="ARBA00023002"/>
    </source>
</evidence>
<evidence type="ECO:0000256" key="3">
    <source>
        <dbReference type="ARBA" id="ARBA00022505"/>
    </source>
</evidence>
<dbReference type="SUPFAM" id="SSF54665">
    <property type="entry name" value="CO dehydrogenase molybdoprotein N-domain-like"/>
    <property type="match status" value="1"/>
</dbReference>
<name>A0A0P4W929_SCYOL</name>
<comment type="similarity">
    <text evidence="2">Belongs to the xanthine dehydrogenase family.</text>
</comment>
<dbReference type="SMART" id="SM01008">
    <property type="entry name" value="Ald_Xan_dh_C"/>
    <property type="match status" value="1"/>
</dbReference>
<comment type="cofactor">
    <cofactor evidence="7">
        <name>[2Fe-2S] cluster</name>
        <dbReference type="ChEBI" id="CHEBI:190135"/>
    </cofactor>
</comment>
<protein>
    <recommendedName>
        <fullName evidence="8">Aldehyde oxidase/xanthine dehydrogenase a/b hammerhead domain-containing protein</fullName>
    </recommendedName>
</protein>
<dbReference type="AlphaFoldDB" id="A0A0P4W929"/>
<dbReference type="SUPFAM" id="SSF56003">
    <property type="entry name" value="Molybdenum cofactor-binding domain"/>
    <property type="match status" value="1"/>
</dbReference>
<dbReference type="Pfam" id="PF03450">
    <property type="entry name" value="CO_deh_flav_C"/>
    <property type="match status" value="1"/>
</dbReference>
<evidence type="ECO:0000256" key="2">
    <source>
        <dbReference type="ARBA" id="ARBA00006849"/>
    </source>
</evidence>
<dbReference type="PANTHER" id="PTHR11908">
    <property type="entry name" value="XANTHINE DEHYDROGENASE"/>
    <property type="match status" value="1"/>
</dbReference>
<dbReference type="InterPro" id="IPR046867">
    <property type="entry name" value="AldOxase/xan_DH_MoCoBD2"/>
</dbReference>
<sequence length="859" mass="91521">MADFQITSKPLILYGGINPDFIHAKQTEEFLAGRSLLQPGLVVEAASVLSLELHPDSQPQDASPQYRSSLAQALLYKAVLSILGKAVSPALAGAGSLITRPVSSGKQFFEENVEMLPVGKPVPKVESLPQVSGEALFMNDAPALPGELHGVFIQSGVGRAGIKAIDTSKAVEAEGVVVVVTAADIPGINSFIAANDVHPEEVFASVEVKYAGQPLGLVVATSHDAARAAASLVVVEYENQQVPVLTIQQAQAEGWVYPAQQEPLTQGDIEEGFAASTHIITGEFDLGGQHHMTLEPISARVEPTEDGYDVLDTTIWPTECQATVAQVLGVDASSVNVSVRRIGGSFGGKISRSHVVSSAAAVAAWKTHRPVKVSLDLKTHMTLVGGREPYYSKYKVGTDAEGKVLAIEEELTCDSGCVGNDVASGIGAAFMSSVYYCPNWLVRPMYAITNTASNTFTRAPGIVESLATMEVIMDHIAAVLGKDPLQVREINLADAGALRPGFTPVVRNVFKEDILPRLRVTADFDKRRAEVAVYNKANRWRKRGVALVPFCFNIGFDVTFRFGGLVNIYSHDGTVAITHGGVDMGQGINTKVSQIAAYILGVPLETVRVKATCTTSNANSSHQGATICSDILCLGVKKACETLAGRIAEFKATLPDVGAGVSWPELLKLCVSGDVDISERFWTQQGKYPANYDVYGGACVEVELDVLTGTFLIHRVDVIEDCGQSMSPLVDVGQVEGGLVMGLGLHTTEEIKFDPTTGQKLTAGTWSYKPLSALDIPVDLRVTLLPNSSNESGVLRAKAVGEPPLCLSYGVVMALRQAITAARSLAGESGWFDISTPLTVEKIQQLCLVDSSQFVTTQE</sequence>
<evidence type="ECO:0000313" key="9">
    <source>
        <dbReference type="EMBL" id="JAI62385.1"/>
    </source>
</evidence>
<dbReference type="GO" id="GO:0016491">
    <property type="term" value="F:oxidoreductase activity"/>
    <property type="evidence" value="ECO:0007669"/>
    <property type="project" value="UniProtKB-KW"/>
</dbReference>
<evidence type="ECO:0000256" key="4">
    <source>
        <dbReference type="ARBA" id="ARBA00022714"/>
    </source>
</evidence>
<evidence type="ECO:0000256" key="6">
    <source>
        <dbReference type="ARBA" id="ARBA00023014"/>
    </source>
</evidence>
<dbReference type="FunFam" id="3.30.365.10:FF:000001">
    <property type="entry name" value="Xanthine dehydrogenase oxidase"/>
    <property type="match status" value="1"/>
</dbReference>
<organism evidence="9">
    <name type="scientific">Scylla olivacea</name>
    <name type="common">Orange mud crab</name>
    <name type="synonym">Cancer olivacea</name>
    <dbReference type="NCBI Taxonomy" id="85551"/>
    <lineage>
        <taxon>Eukaryota</taxon>
        <taxon>Metazoa</taxon>
        <taxon>Ecdysozoa</taxon>
        <taxon>Arthropoda</taxon>
        <taxon>Crustacea</taxon>
        <taxon>Multicrustacea</taxon>
        <taxon>Malacostraca</taxon>
        <taxon>Eumalacostraca</taxon>
        <taxon>Eucarida</taxon>
        <taxon>Decapoda</taxon>
        <taxon>Pleocyemata</taxon>
        <taxon>Brachyura</taxon>
        <taxon>Eubrachyura</taxon>
        <taxon>Portunoidea</taxon>
        <taxon>Portunidae</taxon>
        <taxon>Portuninae</taxon>
        <taxon>Scylla</taxon>
    </lineage>
</organism>
<dbReference type="PANTHER" id="PTHR11908:SF132">
    <property type="entry name" value="ALDEHYDE OXIDASE 1-RELATED"/>
    <property type="match status" value="1"/>
</dbReference>
<evidence type="ECO:0000256" key="1">
    <source>
        <dbReference type="ARBA" id="ARBA00001924"/>
    </source>
</evidence>
<dbReference type="InterPro" id="IPR000674">
    <property type="entry name" value="Ald_Oxase/Xan_DH_a/b"/>
</dbReference>
<dbReference type="GO" id="GO:0051537">
    <property type="term" value="F:2 iron, 2 sulfur cluster binding"/>
    <property type="evidence" value="ECO:0007669"/>
    <property type="project" value="UniProtKB-KW"/>
</dbReference>
<keyword evidence="6" id="KW-0411">Iron-sulfur</keyword>
<proteinExistence type="inferred from homology"/>
<dbReference type="Gene3D" id="3.30.365.10">
    <property type="entry name" value="Aldehyde oxidase/xanthine dehydrogenase, molybdopterin binding domain"/>
    <property type="match status" value="4"/>
</dbReference>
<dbReference type="GO" id="GO:0005506">
    <property type="term" value="F:iron ion binding"/>
    <property type="evidence" value="ECO:0007669"/>
    <property type="project" value="InterPro"/>
</dbReference>